<evidence type="ECO:0000259" key="1">
    <source>
        <dbReference type="PROSITE" id="PS51094"/>
    </source>
</evidence>
<keyword evidence="3" id="KW-1185">Reference proteome</keyword>
<dbReference type="Proteomes" id="UP000272560">
    <property type="component" value="Unassembled WGS sequence"/>
</dbReference>
<accession>A0A3A5M1P2</accession>
<dbReference type="SUPFAM" id="SSF55804">
    <property type="entry name" value="Phoshotransferase/anion transport protein"/>
    <property type="match status" value="1"/>
</dbReference>
<dbReference type="AlphaFoldDB" id="A0A3A5M1P2"/>
<gene>
    <name evidence="2" type="ORF">D6T63_08550</name>
</gene>
<dbReference type="EMBL" id="QZVT01000004">
    <property type="protein sequence ID" value="RJT79944.1"/>
    <property type="molecule type" value="Genomic_DNA"/>
</dbReference>
<dbReference type="PANTHER" id="PTHR47738">
    <property type="entry name" value="PTS SYSTEM FRUCTOSE-LIKE EIIA COMPONENT-RELATED"/>
    <property type="match status" value="1"/>
</dbReference>
<dbReference type="InterPro" id="IPR016152">
    <property type="entry name" value="PTrfase/Anion_transptr"/>
</dbReference>
<feature type="domain" description="PTS EIIA type-2" evidence="1">
    <location>
        <begin position="3"/>
        <end position="147"/>
    </location>
</feature>
<comment type="caution">
    <text evidence="2">The sequence shown here is derived from an EMBL/GenBank/DDBJ whole genome shotgun (WGS) entry which is preliminary data.</text>
</comment>
<dbReference type="GO" id="GO:0030295">
    <property type="term" value="F:protein kinase activator activity"/>
    <property type="evidence" value="ECO:0007669"/>
    <property type="project" value="TreeGrafter"/>
</dbReference>
<protein>
    <recommendedName>
        <fullName evidence="1">PTS EIIA type-2 domain-containing protein</fullName>
    </recommendedName>
</protein>
<evidence type="ECO:0000313" key="2">
    <source>
        <dbReference type="EMBL" id="RJT79944.1"/>
    </source>
</evidence>
<dbReference type="Pfam" id="PF00359">
    <property type="entry name" value="PTS_EIIA_2"/>
    <property type="match status" value="1"/>
</dbReference>
<dbReference type="PROSITE" id="PS51094">
    <property type="entry name" value="PTS_EIIA_TYPE_2"/>
    <property type="match status" value="1"/>
</dbReference>
<dbReference type="InterPro" id="IPR002178">
    <property type="entry name" value="PTS_EIIA_type-2_dom"/>
</dbReference>
<organism evidence="2 3">
    <name type="scientific">Arthrobacter cheniae</name>
    <dbReference type="NCBI Taxonomy" id="1258888"/>
    <lineage>
        <taxon>Bacteria</taxon>
        <taxon>Bacillati</taxon>
        <taxon>Actinomycetota</taxon>
        <taxon>Actinomycetes</taxon>
        <taxon>Micrococcales</taxon>
        <taxon>Micrococcaceae</taxon>
        <taxon>Arthrobacter</taxon>
    </lineage>
</organism>
<dbReference type="OrthoDB" id="9782569at2"/>
<name>A0A3A5M1P2_9MICC</name>
<dbReference type="Gene3D" id="3.40.930.10">
    <property type="entry name" value="Mannitol-specific EII, Chain A"/>
    <property type="match status" value="1"/>
</dbReference>
<sequence length="206" mass="20471">MSDLITPELVTLDANVGTDRSSVIRYFAEQVAGQGRASKADGLYADALAREERTATGIPGGIALPHCRSKAVLVPTLAVARLSPAVDFGAKDGPADLVFFIAGSPGTDAEHLKVLSKLARSLIRKDFTASLRAAETSEDVVRLVEGALGVGAGATAEAAAARNDGVAQGESVAGAAAAAAAVVVAAAGDAKATPAGQDPPATRGGA</sequence>
<evidence type="ECO:0000313" key="3">
    <source>
        <dbReference type="Proteomes" id="UP000272560"/>
    </source>
</evidence>
<dbReference type="InterPro" id="IPR051541">
    <property type="entry name" value="PTS_SugarTrans_NitroReg"/>
</dbReference>
<reference evidence="2 3" key="1">
    <citation type="submission" date="2018-09" db="EMBL/GenBank/DDBJ databases">
        <title>Novel species of Arthrobacter.</title>
        <authorList>
            <person name="Liu Q."/>
            <person name="Xin Y.-H."/>
        </authorList>
    </citation>
    <scope>NUCLEOTIDE SEQUENCE [LARGE SCALE GENOMIC DNA]</scope>
    <source>
        <strain evidence="2 3">Hz2</strain>
    </source>
</reference>
<dbReference type="CDD" id="cd00211">
    <property type="entry name" value="PTS_IIA_fru"/>
    <property type="match status" value="1"/>
</dbReference>
<proteinExistence type="predicted"/>
<dbReference type="PANTHER" id="PTHR47738:SF1">
    <property type="entry name" value="NITROGEN REGULATORY PROTEIN"/>
    <property type="match status" value="1"/>
</dbReference>
<dbReference type="RefSeq" id="WP_120148591.1">
    <property type="nucleotide sequence ID" value="NZ_QZVT01000004.1"/>
</dbReference>